<sequence length="329" mass="34221">MLVALQRTGEGRVLPPAVGHLVELLRSWGPGPDHLTGLALVGVSLPSRLGARFVDALVFTRSGVVVIAAHAPGPAEWPGPGDRTGAAVEAARGALAGHEGGRYVTGLVAVVPQAEAVEREGGPAEHQRSRQPAGSPGSWAEPAAESSGGRLEPSEPHGTAAPRSTHPEPAAPPPPSEPVPAFHRHEPAPVPGVAVVLADPRGLRRIISQHNRWRTVWSADDILDACYALSLAHLAPPRAALLADGFPARLPVRSRLPELPAVIPVPPEPPAPVADDEPWVPPVRGPGSAVFPRPRPIRQVPWGLVFVLTVLVAAGVVAAVFVAQVFHGS</sequence>
<keyword evidence="2" id="KW-0812">Transmembrane</keyword>
<feature type="compositionally biased region" description="Pro residues" evidence="1">
    <location>
        <begin position="169"/>
        <end position="178"/>
    </location>
</feature>
<feature type="transmembrane region" description="Helical" evidence="2">
    <location>
        <begin position="302"/>
        <end position="326"/>
    </location>
</feature>
<keyword evidence="2" id="KW-0472">Membrane</keyword>
<gene>
    <name evidence="3" type="ORF">H480_27531</name>
</gene>
<evidence type="ECO:0000313" key="4">
    <source>
        <dbReference type="Proteomes" id="UP000014139"/>
    </source>
</evidence>
<reference evidence="3 4" key="1">
    <citation type="submission" date="2013-02" db="EMBL/GenBank/DDBJ databases">
        <title>Draft genome sequence of Amycolatopsis vancoresmycina strain DSM 44592T.</title>
        <authorList>
            <person name="Kumar S."/>
            <person name="Kaur N."/>
            <person name="Kaur C."/>
            <person name="Raghava G.P.S."/>
            <person name="Mayilraj S."/>
        </authorList>
    </citation>
    <scope>NUCLEOTIDE SEQUENCE [LARGE SCALE GENOMIC DNA]</scope>
    <source>
        <strain evidence="3 4">DSM 44592</strain>
    </source>
</reference>
<dbReference type="RefSeq" id="WP_003101575.1">
    <property type="nucleotide sequence ID" value="NZ_AOUO01000429.1"/>
</dbReference>
<evidence type="ECO:0000313" key="3">
    <source>
        <dbReference type="EMBL" id="EOD65277.1"/>
    </source>
</evidence>
<evidence type="ECO:0000256" key="1">
    <source>
        <dbReference type="SAM" id="MobiDB-lite"/>
    </source>
</evidence>
<dbReference type="EMBL" id="AOUO01000429">
    <property type="protein sequence ID" value="EOD65277.1"/>
    <property type="molecule type" value="Genomic_DNA"/>
</dbReference>
<accession>R1G195</accession>
<keyword evidence="2" id="KW-1133">Transmembrane helix</keyword>
<name>R1G195_9PSEU</name>
<evidence type="ECO:0008006" key="5">
    <source>
        <dbReference type="Google" id="ProtNLM"/>
    </source>
</evidence>
<proteinExistence type="predicted"/>
<evidence type="ECO:0000256" key="2">
    <source>
        <dbReference type="SAM" id="Phobius"/>
    </source>
</evidence>
<dbReference type="Proteomes" id="UP000014139">
    <property type="component" value="Unassembled WGS sequence"/>
</dbReference>
<feature type="compositionally biased region" description="Basic and acidic residues" evidence="1">
    <location>
        <begin position="116"/>
        <end position="128"/>
    </location>
</feature>
<protein>
    <recommendedName>
        <fullName evidence="5">NERD domain-containing protein</fullName>
    </recommendedName>
</protein>
<feature type="region of interest" description="Disordered" evidence="1">
    <location>
        <begin position="116"/>
        <end position="187"/>
    </location>
</feature>
<comment type="caution">
    <text evidence="3">The sequence shown here is derived from an EMBL/GenBank/DDBJ whole genome shotgun (WGS) entry which is preliminary data.</text>
</comment>
<organism evidence="3 4">
    <name type="scientific">Amycolatopsis vancoresmycina DSM 44592</name>
    <dbReference type="NCBI Taxonomy" id="1292037"/>
    <lineage>
        <taxon>Bacteria</taxon>
        <taxon>Bacillati</taxon>
        <taxon>Actinomycetota</taxon>
        <taxon>Actinomycetes</taxon>
        <taxon>Pseudonocardiales</taxon>
        <taxon>Pseudonocardiaceae</taxon>
        <taxon>Amycolatopsis</taxon>
    </lineage>
</organism>
<dbReference type="AlphaFoldDB" id="R1G195"/>
<dbReference type="OrthoDB" id="3620486at2"/>
<dbReference type="eggNOG" id="ENOG50344NK">
    <property type="taxonomic scope" value="Bacteria"/>
</dbReference>
<keyword evidence="4" id="KW-1185">Reference proteome</keyword>